<evidence type="ECO:0000313" key="3">
    <source>
        <dbReference type="Proteomes" id="UP000663505"/>
    </source>
</evidence>
<proteinExistence type="predicted"/>
<gene>
    <name evidence="2" type="ORF">JZ786_01265</name>
</gene>
<dbReference type="RefSeq" id="WP_206657059.1">
    <property type="nucleotide sequence ID" value="NZ_CP071182.1"/>
</dbReference>
<sequence length="196" mass="21767">MIDIAVLVQVSWSFIWLSRKSLQNALLYAGGFVSAGYVAWQTTGWVSQWMALPSNPAFLWIEQHMTSGAQAVAILTQFLPPQPVTTAMSQSRFISLHVARTLMFCMITIAVFITFSVIAQLKSVIWDKGFASPVTSAQSTGLTYVVALVCSLYGAFIGLMLISNIAWLQPFHSLAPYIHASLALHWYAILLHYVHR</sequence>
<feature type="transmembrane region" description="Helical" evidence="1">
    <location>
        <begin position="21"/>
        <end position="40"/>
    </location>
</feature>
<dbReference type="AlphaFoldDB" id="A0A9X7W007"/>
<keyword evidence="3" id="KW-1185">Reference proteome</keyword>
<name>A0A9X7W007_9BACL</name>
<keyword evidence="1" id="KW-0472">Membrane</keyword>
<protein>
    <submittedName>
        <fullName evidence="2">Uncharacterized protein</fullName>
    </submittedName>
</protein>
<dbReference type="Proteomes" id="UP000663505">
    <property type="component" value="Chromosome"/>
</dbReference>
<dbReference type="KEGG" id="afx:JZ786_01265"/>
<keyword evidence="1" id="KW-1133">Transmembrane helix</keyword>
<organism evidence="2 3">
    <name type="scientific">Alicyclobacillus mengziensis</name>
    <dbReference type="NCBI Taxonomy" id="2931921"/>
    <lineage>
        <taxon>Bacteria</taxon>
        <taxon>Bacillati</taxon>
        <taxon>Bacillota</taxon>
        <taxon>Bacilli</taxon>
        <taxon>Bacillales</taxon>
        <taxon>Alicyclobacillaceae</taxon>
        <taxon>Alicyclobacillus</taxon>
    </lineage>
</organism>
<keyword evidence="1" id="KW-0812">Transmembrane</keyword>
<feature type="transmembrane region" description="Helical" evidence="1">
    <location>
        <begin position="174"/>
        <end position="194"/>
    </location>
</feature>
<feature type="transmembrane region" description="Helical" evidence="1">
    <location>
        <begin position="141"/>
        <end position="162"/>
    </location>
</feature>
<evidence type="ECO:0000256" key="1">
    <source>
        <dbReference type="SAM" id="Phobius"/>
    </source>
</evidence>
<accession>A0A9X7W007</accession>
<evidence type="ECO:0000313" key="2">
    <source>
        <dbReference type="EMBL" id="QSO47715.1"/>
    </source>
</evidence>
<feature type="transmembrane region" description="Helical" evidence="1">
    <location>
        <begin position="101"/>
        <end position="121"/>
    </location>
</feature>
<reference evidence="2 3" key="1">
    <citation type="submission" date="2021-02" db="EMBL/GenBank/DDBJ databases">
        <title>Alicyclobacillus curvatus sp. nov. and Alicyclobacillus mengziensis sp. nov., two acidophilic bacteria isolated from acid mine drainage.</title>
        <authorList>
            <person name="Huang Y."/>
        </authorList>
    </citation>
    <scope>NUCLEOTIDE SEQUENCE [LARGE SCALE GENOMIC DNA]</scope>
    <source>
        <strain evidence="2 3">S30H14</strain>
    </source>
</reference>
<dbReference type="EMBL" id="CP071182">
    <property type="protein sequence ID" value="QSO47715.1"/>
    <property type="molecule type" value="Genomic_DNA"/>
</dbReference>